<dbReference type="InterPro" id="IPR011089">
    <property type="entry name" value="GmrSD_C"/>
</dbReference>
<reference evidence="3 4" key="1">
    <citation type="submission" date="2018-10" db="EMBL/GenBank/DDBJ databases">
        <title>A collection Staphylococci species genome sequencing.</title>
        <authorList>
            <person name="Cole K."/>
        </authorList>
    </citation>
    <scope>NUCLEOTIDE SEQUENCE [LARGE SCALE GENOMIC DNA]</scope>
    <source>
        <strain evidence="4">NCTC 12218</strain>
    </source>
</reference>
<gene>
    <name evidence="3" type="ORF">CD117_05535</name>
</gene>
<dbReference type="PANTHER" id="PTHR35149">
    <property type="entry name" value="SLL5132 PROTEIN"/>
    <property type="match status" value="1"/>
</dbReference>
<protein>
    <submittedName>
        <fullName evidence="3">DUF262 domain-containing protein</fullName>
    </submittedName>
</protein>
<feature type="domain" description="GmrSD restriction endonucleases N-terminal" evidence="1">
    <location>
        <begin position="17"/>
        <end position="219"/>
    </location>
</feature>
<dbReference type="Pfam" id="PF07510">
    <property type="entry name" value="GmrSD_C"/>
    <property type="match status" value="1"/>
</dbReference>
<dbReference type="PANTHER" id="PTHR35149:SF2">
    <property type="entry name" value="DUF262 DOMAIN-CONTAINING PROTEIN"/>
    <property type="match status" value="1"/>
</dbReference>
<dbReference type="RefSeq" id="WP_126477065.1">
    <property type="nucleotide sequence ID" value="NZ_RXWV01000027.1"/>
</dbReference>
<feature type="domain" description="GmrSD restriction endonucleases C-terminal" evidence="2">
    <location>
        <begin position="411"/>
        <end position="552"/>
    </location>
</feature>
<dbReference type="Proteomes" id="UP000274792">
    <property type="component" value="Unassembled WGS sequence"/>
</dbReference>
<evidence type="ECO:0000313" key="4">
    <source>
        <dbReference type="Proteomes" id="UP000274792"/>
    </source>
</evidence>
<organism evidence="3 4">
    <name type="scientific">Mammaliicoccus sciuri</name>
    <name type="common">Staphylococcus sciuri</name>
    <dbReference type="NCBI Taxonomy" id="1296"/>
    <lineage>
        <taxon>Bacteria</taxon>
        <taxon>Bacillati</taxon>
        <taxon>Bacillota</taxon>
        <taxon>Bacilli</taxon>
        <taxon>Bacillales</taxon>
        <taxon>Staphylococcaceae</taxon>
        <taxon>Mammaliicoccus</taxon>
    </lineage>
</organism>
<dbReference type="InterPro" id="IPR004919">
    <property type="entry name" value="GmrSD_N"/>
</dbReference>
<dbReference type="EMBL" id="RXWV01000027">
    <property type="protein sequence ID" value="RTX73516.1"/>
    <property type="molecule type" value="Genomic_DNA"/>
</dbReference>
<evidence type="ECO:0000259" key="1">
    <source>
        <dbReference type="Pfam" id="PF03235"/>
    </source>
</evidence>
<accession>A0AAJ4SJ95</accession>
<comment type="caution">
    <text evidence="3">The sequence shown here is derived from an EMBL/GenBank/DDBJ whole genome shotgun (WGS) entry which is preliminary data.</text>
</comment>
<sequence length="693" mass="82230">MDGNVRSAIEFLRGAVKIYIPVYQRNYDWNIENCKLLFDDLLDLEVNDKRTHFFGSIVVKPGNYSQDIIVIDGQQRLTTLSLLMLAIKNWLDKNEEKAQHVRLTADYVLNTFLQDQYLSTPDKYILQSNPRDYKSYKLLFGNEKFYDKSSNITLNYSYFYDCIDSMDISADQLMNSIQKLQFMVVNLNSPEDDPQLIFESLNSTGVALTDADKIRNFLLMNEDLPEQDKYFQNYWQPLEENTHFEVSKFFRYYLTIKNAEFPKISNVYNEFKTTYFDLEFNKHDLFEDINDYSNTYKMILECNTGTKQIDRILNRFLELNVTVIRPFIMAIINDFTSDRISEEETIRIVEIIEKYIARRIITKTPSNALNKVIATLYRDFRHFQDTHDNEYKDSEVITYLLLKKQGSGRVPTDEELIRNFKTNDWYNINSSYRSYIFERLENYNHIESLSIYEGLKNKDYSIEHIMPQKLSSEWKKALGDQYQTIHDSYVNSLGNLTITGYNSKYSNRSFEEKQNMEKGFKESHFVNLNKLPARSENWRETEIIERTNQLINTAIEIWEFPESTIQEEIEENELFVYDGEENFANYKIQGFTFINDEYIPAKTWKGFFLELFKLLAKIDLNPLVECSKIDTNFGYESIILNKKIEDTEEIVPGIYLFLKVSNERKMNYINKFFDKYNISYDQLSLDVEYKGQS</sequence>
<dbReference type="Pfam" id="PF03235">
    <property type="entry name" value="GmrSD_N"/>
    <property type="match status" value="1"/>
</dbReference>
<dbReference type="AlphaFoldDB" id="A0AAJ4SJ95"/>
<proteinExistence type="predicted"/>
<evidence type="ECO:0000259" key="2">
    <source>
        <dbReference type="Pfam" id="PF07510"/>
    </source>
</evidence>
<evidence type="ECO:0000313" key="3">
    <source>
        <dbReference type="EMBL" id="RTX73516.1"/>
    </source>
</evidence>
<name>A0AAJ4SJ95_MAMSC</name>